<proteinExistence type="predicted"/>
<reference evidence="1 2" key="1">
    <citation type="submission" date="2008-03" db="EMBL/GenBank/DDBJ databases">
        <title>The Genome Sequence of Verticillium dahliae VdLs.17.</title>
        <authorList>
            <consortium name="The Broad Institute Genome Sequencing Platform"/>
            <person name="Ma L.-J.J."/>
            <person name="Klosterman S.J."/>
            <person name="Subbarao K."/>
            <person name="Dobinson K."/>
            <person name="Veronese P."/>
            <person name="Kang S."/>
            <person name="Gold S.E."/>
            <person name="Young S."/>
            <person name="Jaffe D."/>
            <person name="Gnerre S."/>
            <person name="Berlin A."/>
            <person name="Heiman D."/>
            <person name="Hepburn T."/>
            <person name="Sykes S."/>
            <person name="Alvarado L."/>
            <person name="Kodira C.D."/>
            <person name="Lander E."/>
            <person name="Galagan J."/>
            <person name="Nusbaum C."/>
            <person name="Birren B."/>
        </authorList>
    </citation>
    <scope>NUCLEOTIDE SEQUENCE [LARGE SCALE GENOMIC DNA]</scope>
    <source>
        <strain evidence="2">VdLs.17 / ATCC MYA-4575 / FGSC 10137</strain>
    </source>
</reference>
<dbReference type="EMBL" id="DS572697">
    <property type="protein sequence ID" value="EGY19988.1"/>
    <property type="molecule type" value="Genomic_DNA"/>
</dbReference>
<keyword evidence="2" id="KW-1185">Reference proteome</keyword>
<dbReference type="RefSeq" id="XP_009656328.1">
    <property type="nucleotide sequence ID" value="XM_009658033.1"/>
</dbReference>
<dbReference type="GeneID" id="20703467"/>
<dbReference type="Proteomes" id="UP000001611">
    <property type="component" value="Chromosome 7"/>
</dbReference>
<accession>G2WWL8</accession>
<protein>
    <submittedName>
        <fullName evidence="1">Uncharacterized protein</fullName>
    </submittedName>
</protein>
<gene>
    <name evidence="1" type="ORF">VDAG_02004</name>
</gene>
<dbReference type="HOGENOM" id="CLU_3207943_0_0_1"/>
<sequence length="45" mass="5075">MPGLDGKDLTRYTEMKWVQVGQPTSTFRSTLLRDPKIEEHPSNGG</sequence>
<evidence type="ECO:0000313" key="1">
    <source>
        <dbReference type="EMBL" id="EGY19988.1"/>
    </source>
</evidence>
<dbReference type="KEGG" id="vda:VDAG_02004"/>
<dbReference type="InParanoid" id="G2WWL8"/>
<organism evidence="1 2">
    <name type="scientific">Verticillium dahliae (strain VdLs.17 / ATCC MYA-4575 / FGSC 10137)</name>
    <name type="common">Verticillium wilt</name>
    <dbReference type="NCBI Taxonomy" id="498257"/>
    <lineage>
        <taxon>Eukaryota</taxon>
        <taxon>Fungi</taxon>
        <taxon>Dikarya</taxon>
        <taxon>Ascomycota</taxon>
        <taxon>Pezizomycotina</taxon>
        <taxon>Sordariomycetes</taxon>
        <taxon>Hypocreomycetidae</taxon>
        <taxon>Glomerellales</taxon>
        <taxon>Plectosphaerellaceae</taxon>
        <taxon>Verticillium</taxon>
    </lineage>
</organism>
<name>G2WWL8_VERDV</name>
<evidence type="ECO:0000313" key="2">
    <source>
        <dbReference type="Proteomes" id="UP000001611"/>
    </source>
</evidence>
<dbReference type="AlphaFoldDB" id="G2WWL8"/>